<evidence type="ECO:0000313" key="14">
    <source>
        <dbReference type="EMBL" id="OWR51147.1"/>
    </source>
</evidence>
<dbReference type="SMART" id="SM00184">
    <property type="entry name" value="RING"/>
    <property type="match status" value="1"/>
</dbReference>
<dbReference type="OrthoDB" id="21204at2759"/>
<dbReference type="PANTHER" id="PTHR15710:SF160">
    <property type="entry name" value="E3 UBIQUITIN-PROTEIN LIGASE RNF181"/>
    <property type="match status" value="1"/>
</dbReference>
<dbReference type="EC" id="2.3.2.27" evidence="3"/>
<protein>
    <recommendedName>
        <fullName evidence="10">E3 ubiquitin-protein ligase RNF181</fullName>
        <ecNumber evidence="3">2.3.2.27</ecNumber>
    </recommendedName>
    <alternativeName>
        <fullName evidence="11">RING finger protein 181</fullName>
    </alternativeName>
</protein>
<comment type="function">
    <text evidence="12">E3 ubiquitin-protein ligase which accepts ubiquitin from an E2 ubiquitin-conjugating enzyme in the form of a thioester and then directly transfers the ubiquitin to targeted substrates. Catalyzes monoubiquitination of 26S proteasome subunit PSMC2/RPT1.</text>
</comment>
<feature type="compositionally biased region" description="Basic and acidic residues" evidence="13">
    <location>
        <begin position="127"/>
        <end position="140"/>
    </location>
</feature>
<dbReference type="GO" id="GO:0008270">
    <property type="term" value="F:zinc ion binding"/>
    <property type="evidence" value="ECO:0007669"/>
    <property type="project" value="UniProtKB-KW"/>
</dbReference>
<dbReference type="SUPFAM" id="SSF57850">
    <property type="entry name" value="RING/U-box"/>
    <property type="match status" value="1"/>
</dbReference>
<evidence type="ECO:0000256" key="3">
    <source>
        <dbReference type="ARBA" id="ARBA00012483"/>
    </source>
</evidence>
<evidence type="ECO:0000256" key="8">
    <source>
        <dbReference type="ARBA" id="ARBA00022833"/>
    </source>
</evidence>
<sequence>MTDYFQEMGWRELEDGEQPNHLLHMARFLIDFGMYDDNFTGEWPRLPPPASKESVKNLKEVKIEDENQNCPICLKKFNINDTAKEMPCHHLFHEKCILTWLNQTNSCPFCRHELPTDNEGYEAFKKEKKRSEQRKEDIEALHNSMFS</sequence>
<keyword evidence="8" id="KW-0862">Zinc</keyword>
<dbReference type="eggNOG" id="KOG0800">
    <property type="taxonomic scope" value="Eukaryota"/>
</dbReference>
<organism evidence="14 15">
    <name type="scientific">Danaus plexippus plexippus</name>
    <dbReference type="NCBI Taxonomy" id="278856"/>
    <lineage>
        <taxon>Eukaryota</taxon>
        <taxon>Metazoa</taxon>
        <taxon>Ecdysozoa</taxon>
        <taxon>Arthropoda</taxon>
        <taxon>Hexapoda</taxon>
        <taxon>Insecta</taxon>
        <taxon>Pterygota</taxon>
        <taxon>Neoptera</taxon>
        <taxon>Endopterygota</taxon>
        <taxon>Lepidoptera</taxon>
        <taxon>Glossata</taxon>
        <taxon>Ditrysia</taxon>
        <taxon>Papilionoidea</taxon>
        <taxon>Nymphalidae</taxon>
        <taxon>Danainae</taxon>
        <taxon>Danaini</taxon>
        <taxon>Danaina</taxon>
        <taxon>Danaus</taxon>
        <taxon>Danaus</taxon>
    </lineage>
</organism>
<comment type="similarity">
    <text evidence="9">Belongs to the RNF181 family.</text>
</comment>
<dbReference type="Gene3D" id="3.30.40.10">
    <property type="entry name" value="Zinc/RING finger domain, C3HC4 (zinc finger)"/>
    <property type="match status" value="1"/>
</dbReference>
<evidence type="ECO:0000256" key="5">
    <source>
        <dbReference type="ARBA" id="ARBA00022723"/>
    </source>
</evidence>
<dbReference type="GO" id="GO:0016567">
    <property type="term" value="P:protein ubiquitination"/>
    <property type="evidence" value="ECO:0007669"/>
    <property type="project" value="TreeGrafter"/>
</dbReference>
<evidence type="ECO:0000256" key="6">
    <source>
        <dbReference type="ARBA" id="ARBA00022771"/>
    </source>
</evidence>
<accession>A0A212FBQ6</accession>
<dbReference type="GO" id="GO:0061630">
    <property type="term" value="F:ubiquitin protein ligase activity"/>
    <property type="evidence" value="ECO:0007669"/>
    <property type="project" value="UniProtKB-EC"/>
</dbReference>
<keyword evidence="5" id="KW-0479">Metal-binding</keyword>
<keyword evidence="15" id="KW-1185">Reference proteome</keyword>
<evidence type="ECO:0000313" key="15">
    <source>
        <dbReference type="Proteomes" id="UP000007151"/>
    </source>
</evidence>
<dbReference type="CDD" id="cd16669">
    <property type="entry name" value="RING-H2_RNF181"/>
    <property type="match status" value="1"/>
</dbReference>
<gene>
    <name evidence="14" type="ORF">KGM_211018</name>
</gene>
<evidence type="ECO:0000256" key="2">
    <source>
        <dbReference type="ARBA" id="ARBA00004906"/>
    </source>
</evidence>
<dbReference type="PROSITE" id="PS50089">
    <property type="entry name" value="ZF_RING_2"/>
    <property type="match status" value="1"/>
</dbReference>
<dbReference type="EMBL" id="AGBW02009294">
    <property type="protein sequence ID" value="OWR51147.1"/>
    <property type="molecule type" value="Genomic_DNA"/>
</dbReference>
<dbReference type="Proteomes" id="UP000007151">
    <property type="component" value="Unassembled WGS sequence"/>
</dbReference>
<comment type="catalytic activity">
    <reaction evidence="1">
        <text>S-ubiquitinyl-[E2 ubiquitin-conjugating enzyme]-L-cysteine + [acceptor protein]-L-lysine = [E2 ubiquitin-conjugating enzyme]-L-cysteine + N(6)-ubiquitinyl-[acceptor protein]-L-lysine.</text>
        <dbReference type="EC" id="2.3.2.27"/>
    </reaction>
</comment>
<dbReference type="KEGG" id="dpl:KGM_211018"/>
<keyword evidence="4" id="KW-0808">Transferase</keyword>
<proteinExistence type="inferred from homology"/>
<dbReference type="Pfam" id="PF13639">
    <property type="entry name" value="zf-RING_2"/>
    <property type="match status" value="1"/>
</dbReference>
<dbReference type="FunCoup" id="A0A212FBQ6">
    <property type="interactions" value="305"/>
</dbReference>
<comment type="pathway">
    <text evidence="2">Protein modification; protein ubiquitination.</text>
</comment>
<evidence type="ECO:0000256" key="9">
    <source>
        <dbReference type="ARBA" id="ARBA00038197"/>
    </source>
</evidence>
<reference evidence="14 15" key="1">
    <citation type="journal article" date="2011" name="Cell">
        <title>The monarch butterfly genome yields insights into long-distance migration.</title>
        <authorList>
            <person name="Zhan S."/>
            <person name="Merlin C."/>
            <person name="Boore J.L."/>
            <person name="Reppert S.M."/>
        </authorList>
    </citation>
    <scope>NUCLEOTIDE SEQUENCE [LARGE SCALE GENOMIC DNA]</scope>
    <source>
        <strain evidence="14">F-2</strain>
    </source>
</reference>
<name>A0A212FBQ6_DANPL</name>
<dbReference type="InterPro" id="IPR013083">
    <property type="entry name" value="Znf_RING/FYVE/PHD"/>
</dbReference>
<evidence type="ECO:0000256" key="13">
    <source>
        <dbReference type="SAM" id="MobiDB-lite"/>
    </source>
</evidence>
<feature type="region of interest" description="Disordered" evidence="13">
    <location>
        <begin position="127"/>
        <end position="147"/>
    </location>
</feature>
<evidence type="ECO:0000256" key="12">
    <source>
        <dbReference type="ARBA" id="ARBA00045940"/>
    </source>
</evidence>
<dbReference type="FunFam" id="3.30.40.10:FF:000127">
    <property type="entry name" value="E3 ubiquitin-protein ligase RNF181"/>
    <property type="match status" value="1"/>
</dbReference>
<evidence type="ECO:0000256" key="7">
    <source>
        <dbReference type="ARBA" id="ARBA00022786"/>
    </source>
</evidence>
<evidence type="ECO:0000256" key="1">
    <source>
        <dbReference type="ARBA" id="ARBA00000900"/>
    </source>
</evidence>
<evidence type="ECO:0000256" key="11">
    <source>
        <dbReference type="ARBA" id="ARBA00041674"/>
    </source>
</evidence>
<dbReference type="GO" id="GO:0005737">
    <property type="term" value="C:cytoplasm"/>
    <property type="evidence" value="ECO:0007669"/>
    <property type="project" value="TreeGrafter"/>
</dbReference>
<dbReference type="PANTHER" id="PTHR15710">
    <property type="entry name" value="E3 UBIQUITIN-PROTEIN LIGASE PRAJA"/>
    <property type="match status" value="1"/>
</dbReference>
<comment type="caution">
    <text evidence="14">The sequence shown here is derived from an EMBL/GenBank/DDBJ whole genome shotgun (WGS) entry which is preliminary data.</text>
</comment>
<dbReference type="AlphaFoldDB" id="A0A212FBQ6"/>
<evidence type="ECO:0000256" key="4">
    <source>
        <dbReference type="ARBA" id="ARBA00022679"/>
    </source>
</evidence>
<keyword evidence="7" id="KW-0833">Ubl conjugation pathway</keyword>
<dbReference type="InterPro" id="IPR001841">
    <property type="entry name" value="Znf_RING"/>
</dbReference>
<keyword evidence="6" id="KW-0863">Zinc-finger</keyword>
<evidence type="ECO:0000256" key="10">
    <source>
        <dbReference type="ARBA" id="ARBA00039317"/>
    </source>
</evidence>
<dbReference type="STRING" id="278856.A0A212FBQ6"/>